<dbReference type="EMBL" id="BSXT01000136">
    <property type="protein sequence ID" value="GMF18636.1"/>
    <property type="molecule type" value="Genomic_DNA"/>
</dbReference>
<feature type="compositionally biased region" description="Polar residues" evidence="1">
    <location>
        <begin position="127"/>
        <end position="140"/>
    </location>
</feature>
<keyword evidence="3" id="KW-1185">Reference proteome</keyword>
<dbReference type="OrthoDB" id="129918at2759"/>
<proteinExistence type="predicted"/>
<feature type="region of interest" description="Disordered" evidence="1">
    <location>
        <begin position="118"/>
        <end position="319"/>
    </location>
</feature>
<feature type="compositionally biased region" description="Polar residues" evidence="1">
    <location>
        <begin position="148"/>
        <end position="166"/>
    </location>
</feature>
<name>A0A9W6WW62_9STRA</name>
<accession>A0A9W6WW62</accession>
<reference evidence="2" key="1">
    <citation type="submission" date="2023-04" db="EMBL/GenBank/DDBJ databases">
        <title>Phytophthora fragariaefolia NBRC 109709.</title>
        <authorList>
            <person name="Ichikawa N."/>
            <person name="Sato H."/>
            <person name="Tonouchi N."/>
        </authorList>
    </citation>
    <scope>NUCLEOTIDE SEQUENCE</scope>
    <source>
        <strain evidence="2">NBRC 109709</strain>
    </source>
</reference>
<comment type="caution">
    <text evidence="2">The sequence shown here is derived from an EMBL/GenBank/DDBJ whole genome shotgun (WGS) entry which is preliminary data.</text>
</comment>
<feature type="region of interest" description="Disordered" evidence="1">
    <location>
        <begin position="21"/>
        <end position="61"/>
    </location>
</feature>
<feature type="compositionally biased region" description="Low complexity" evidence="1">
    <location>
        <begin position="37"/>
        <end position="46"/>
    </location>
</feature>
<sequence>MELRQEAAEARQAQLIQQALHTMQAKDAQPAVKEEAVPQVPAQQTQPEERTTSTPEPSVNVEPIQAEAVRRAQEAAQVEFDRRWKQQRSDVEAEKAAWAADYQRQLSTQMDLVQQKMREMEEARNLDQATTRALRNVQGTRSRDIPATSPQVQGTQATSGTDSATSPRIEPARMSTHPESSGVTTGFGGERMDKPISGLTAAQLRATLQPMTETRYAKSETTPKVATTSASRATAQKSGLKPKELTRTKSKRSSSRRASDRKRSSRRGGDPSDDSSSSDSIDGDSGDDDSDSSSGGAPPQAATTTTLGGATLTFRPYVS</sequence>
<protein>
    <submittedName>
        <fullName evidence="2">Unnamed protein product</fullName>
    </submittedName>
</protein>
<feature type="compositionally biased region" description="Polar residues" evidence="1">
    <location>
        <begin position="219"/>
        <end position="237"/>
    </location>
</feature>
<gene>
    <name evidence="2" type="ORF">Pfra01_000169300</name>
</gene>
<organism evidence="2 3">
    <name type="scientific">Phytophthora fragariaefolia</name>
    <dbReference type="NCBI Taxonomy" id="1490495"/>
    <lineage>
        <taxon>Eukaryota</taxon>
        <taxon>Sar</taxon>
        <taxon>Stramenopiles</taxon>
        <taxon>Oomycota</taxon>
        <taxon>Peronosporomycetes</taxon>
        <taxon>Peronosporales</taxon>
        <taxon>Peronosporaceae</taxon>
        <taxon>Phytophthora</taxon>
    </lineage>
</organism>
<dbReference type="AlphaFoldDB" id="A0A9W6WW62"/>
<evidence type="ECO:0000313" key="2">
    <source>
        <dbReference type="EMBL" id="GMF18636.1"/>
    </source>
</evidence>
<dbReference type="Proteomes" id="UP001165121">
    <property type="component" value="Unassembled WGS sequence"/>
</dbReference>
<feature type="compositionally biased region" description="Low complexity" evidence="1">
    <location>
        <begin position="292"/>
        <end position="313"/>
    </location>
</feature>
<feature type="compositionally biased region" description="Basic and acidic residues" evidence="1">
    <location>
        <begin position="257"/>
        <end position="270"/>
    </location>
</feature>
<evidence type="ECO:0000313" key="3">
    <source>
        <dbReference type="Proteomes" id="UP001165121"/>
    </source>
</evidence>
<feature type="compositionally biased region" description="Acidic residues" evidence="1">
    <location>
        <begin position="281"/>
        <end position="291"/>
    </location>
</feature>
<evidence type="ECO:0000256" key="1">
    <source>
        <dbReference type="SAM" id="MobiDB-lite"/>
    </source>
</evidence>